<keyword evidence="1" id="KW-0472">Membrane</keyword>
<dbReference type="AlphaFoldDB" id="A0A7W4LP78"/>
<protein>
    <submittedName>
        <fullName evidence="2">Prepilin-type cleavage/methylation domain-containing protein</fullName>
    </submittedName>
</protein>
<dbReference type="Gene3D" id="3.30.700.10">
    <property type="entry name" value="Glycoprotein, Type 4 Pilin"/>
    <property type="match status" value="1"/>
</dbReference>
<accession>A0A7W4LP78</accession>
<keyword evidence="1" id="KW-1133">Transmembrane helix</keyword>
<evidence type="ECO:0000313" key="3">
    <source>
        <dbReference type="Proteomes" id="UP000542720"/>
    </source>
</evidence>
<keyword evidence="3" id="KW-1185">Reference proteome</keyword>
<evidence type="ECO:0000313" key="2">
    <source>
        <dbReference type="EMBL" id="MBB2496794.1"/>
    </source>
</evidence>
<organism evidence="2 3">
    <name type="scientific">Aquipseudomonas ullengensis</name>
    <dbReference type="NCBI Taxonomy" id="2759166"/>
    <lineage>
        <taxon>Bacteria</taxon>
        <taxon>Pseudomonadati</taxon>
        <taxon>Pseudomonadota</taxon>
        <taxon>Gammaproteobacteria</taxon>
        <taxon>Pseudomonadales</taxon>
        <taxon>Pseudomonadaceae</taxon>
        <taxon>Aquipseudomonas</taxon>
    </lineage>
</organism>
<dbReference type="SUPFAM" id="SSF54523">
    <property type="entry name" value="Pili subunits"/>
    <property type="match status" value="1"/>
</dbReference>
<dbReference type="InterPro" id="IPR045584">
    <property type="entry name" value="Pilin-like"/>
</dbReference>
<reference evidence="2 3" key="1">
    <citation type="submission" date="2020-08" db="EMBL/GenBank/DDBJ databases">
        <authorList>
            <person name="Kim C.M."/>
        </authorList>
    </citation>
    <scope>NUCLEOTIDE SEQUENCE [LARGE SCALE GENOMIC DNA]</scope>
    <source>
        <strain evidence="2 3">UL070</strain>
    </source>
</reference>
<name>A0A7W4LP78_9GAMM</name>
<comment type="caution">
    <text evidence="2">The sequence shown here is derived from an EMBL/GenBank/DDBJ whole genome shotgun (WGS) entry which is preliminary data.</text>
</comment>
<feature type="transmembrane region" description="Helical" evidence="1">
    <location>
        <begin position="6"/>
        <end position="27"/>
    </location>
</feature>
<sequence>MTLVELVITIVIIGIAAAAMFSAMAAISGRSADPMLRQQSLAIAEAYMEEISLQAFPLNTPCATDNNGSGRGNFDDVCDYNGLYYDGTQPFAPRSAISSTALAGLEAYQVLVGVSSQTLNGVAAMRILVSVTDPAGQLLVLTGYRTSY</sequence>
<dbReference type="Proteomes" id="UP000542720">
    <property type="component" value="Unassembled WGS sequence"/>
</dbReference>
<proteinExistence type="predicted"/>
<evidence type="ECO:0000256" key="1">
    <source>
        <dbReference type="SAM" id="Phobius"/>
    </source>
</evidence>
<keyword evidence="1" id="KW-0812">Transmembrane</keyword>
<dbReference type="EMBL" id="JACJUD010000006">
    <property type="protein sequence ID" value="MBB2496794.1"/>
    <property type="molecule type" value="Genomic_DNA"/>
</dbReference>
<gene>
    <name evidence="2" type="ORF">H3H51_17355</name>
</gene>